<dbReference type="AlphaFoldDB" id="A0A8I2GZ67"/>
<keyword evidence="4" id="KW-0812">Transmembrane</keyword>
<dbReference type="PANTHER" id="PTHR43065">
    <property type="entry name" value="SENSOR HISTIDINE KINASE"/>
    <property type="match status" value="1"/>
</dbReference>
<dbReference type="EC" id="2.7.13.3" evidence="2"/>
<keyword evidence="3" id="KW-0597">Phosphoprotein</keyword>
<dbReference type="InterPro" id="IPR036890">
    <property type="entry name" value="HATPase_C_sf"/>
</dbReference>
<dbReference type="InterPro" id="IPR036097">
    <property type="entry name" value="HisK_dim/P_sf"/>
</dbReference>
<evidence type="ECO:0000256" key="1">
    <source>
        <dbReference type="ARBA" id="ARBA00000085"/>
    </source>
</evidence>
<accession>A0A8I2GZ67</accession>
<dbReference type="InterPro" id="IPR003594">
    <property type="entry name" value="HATPase_dom"/>
</dbReference>
<name>A0A8I2GZ67_RHILV</name>
<evidence type="ECO:0000313" key="7">
    <source>
        <dbReference type="Proteomes" id="UP000662259"/>
    </source>
</evidence>
<dbReference type="Proteomes" id="UP000662259">
    <property type="component" value="Unassembled WGS sequence"/>
</dbReference>
<evidence type="ECO:0000256" key="3">
    <source>
        <dbReference type="ARBA" id="ARBA00022553"/>
    </source>
</evidence>
<feature type="domain" description="Histidine kinase" evidence="5">
    <location>
        <begin position="478"/>
        <end position="701"/>
    </location>
</feature>
<dbReference type="InterPro" id="IPR004358">
    <property type="entry name" value="Sig_transdc_His_kin-like_C"/>
</dbReference>
<dbReference type="CDD" id="cd00082">
    <property type="entry name" value="HisKA"/>
    <property type="match status" value="1"/>
</dbReference>
<dbReference type="SUPFAM" id="SSF55874">
    <property type="entry name" value="ATPase domain of HSP90 chaperone/DNA topoisomerase II/histidine kinase"/>
    <property type="match status" value="1"/>
</dbReference>
<dbReference type="PRINTS" id="PR00344">
    <property type="entry name" value="BCTRLSENSOR"/>
</dbReference>
<proteinExistence type="predicted"/>
<dbReference type="NCBIfam" id="NF010411">
    <property type="entry name" value="PRK13837.1"/>
    <property type="match status" value="1"/>
</dbReference>
<dbReference type="SMART" id="SM00388">
    <property type="entry name" value="HisKA"/>
    <property type="match status" value="1"/>
</dbReference>
<sequence length="851" mass="93038">MGKSSRSLTLKSLIETLPITLLTLSAIVLAVVAAGRDPGRDVHEAVMMNLRAVDVNHASLQRDVLRARAGLLSSYDPLVSSVVNMRQTTTELKRLFSRPQFADDFRLHQLLGQLRDVINLDEKLVEEFKTRNALLQNSIGVFGQTLSDLHDSRNEAVKMALTRTGDLGNLMMRFSTRPDHQLQEAILRRLEQLPEFDTAAPVLQGLGTVIIHARMILAILPKVDDKIAAIQASGTPLRAEELQSEYLDVAADATSRAAFSRILLGITAIILCIYICVLVYRLRAQTKRLKRRLHYEQVIAELKAEMVESDCGSFTALMTDALSIISGLFAAQRCAFAICDLERGEIKDNYCLSDDEKQRALLLELAQDLLRQKGTPVLRNLEGFGPAKSRCFIRSRGAATACLIVGAGLSERDVAALVLSFDDLQPRMPGDEVRLLQATLQTLIEFVDANRSRQEKEGLEHRLEHAQRLEAIGTLAGGIAHEFNNVLGAIQGYGEMAVQLLRRPSTTRHYVQEILKSGARAKHIVDQILTFSRKRERTTKPFDVADAVADILPLLRVTLGSHVIIESHLDQRPAVIEGNPVDVHQLAMNLCKNASQASSRGQRVIISVEIIETTRKQFLSHGELGPGRHVCLIVSDEGPGIPDHVLPHIFEPFFTTNAKTGGSGLGLSAVHGIVSALGGSIDVKSEIGAGSAFRLFLPASDLDPLPIKGFFDENAVPIGKGERVVIVVQDKMLLELYEEKVAALGYEPVGCAGIDCLIDQLQAGLCADIVLVDRQLLMRHADVSRLLDKVGIEKLLVLSDRALDPDSAPPILAARMLRTPFSSATLATAIFDVLRHSSSVHAQDDPGGAAQ</sequence>
<protein>
    <recommendedName>
        <fullName evidence="2">histidine kinase</fullName>
        <ecNumber evidence="2">2.7.13.3</ecNumber>
    </recommendedName>
</protein>
<evidence type="ECO:0000256" key="4">
    <source>
        <dbReference type="SAM" id="Phobius"/>
    </source>
</evidence>
<dbReference type="SUPFAM" id="SSF47384">
    <property type="entry name" value="Homodimeric domain of signal transducing histidine kinase"/>
    <property type="match status" value="1"/>
</dbReference>
<reference evidence="6" key="1">
    <citation type="submission" date="2019-10" db="EMBL/GenBank/DDBJ databases">
        <title>Rhizobium leguminosarum symbiovar viciae collection.</title>
        <authorList>
            <person name="Boivin S."/>
            <person name="Lepetit M."/>
        </authorList>
    </citation>
    <scope>NUCLEOTIDE SEQUENCE</scope>
    <source>
        <strain evidence="6">L143</strain>
    </source>
</reference>
<dbReference type="InterPro" id="IPR003661">
    <property type="entry name" value="HisK_dim/P_dom"/>
</dbReference>
<gene>
    <name evidence="6" type="ORF">GFL91_28560</name>
</gene>
<comment type="catalytic activity">
    <reaction evidence="1">
        <text>ATP + protein L-histidine = ADP + protein N-phospho-L-histidine.</text>
        <dbReference type="EC" id="2.7.13.3"/>
    </reaction>
</comment>
<dbReference type="Pfam" id="PF19443">
    <property type="entry name" value="DAHL"/>
    <property type="match status" value="1"/>
</dbReference>
<dbReference type="PROSITE" id="PS50109">
    <property type="entry name" value="HIS_KIN"/>
    <property type="match status" value="1"/>
</dbReference>
<evidence type="ECO:0000256" key="2">
    <source>
        <dbReference type="ARBA" id="ARBA00012438"/>
    </source>
</evidence>
<dbReference type="Pfam" id="PF02518">
    <property type="entry name" value="HATPase_c"/>
    <property type="match status" value="1"/>
</dbReference>
<dbReference type="EMBL" id="WIEZ01000018">
    <property type="protein sequence ID" value="NKM48827.1"/>
    <property type="molecule type" value="Genomic_DNA"/>
</dbReference>
<comment type="caution">
    <text evidence="6">The sequence shown here is derived from an EMBL/GenBank/DDBJ whole genome shotgun (WGS) entry which is preliminary data.</text>
</comment>
<dbReference type="RefSeq" id="WP_164023878.1">
    <property type="nucleotide sequence ID" value="NZ_WIEZ01000018.1"/>
</dbReference>
<feature type="transmembrane region" description="Helical" evidence="4">
    <location>
        <begin position="262"/>
        <end position="282"/>
    </location>
</feature>
<keyword evidence="4" id="KW-0472">Membrane</keyword>
<evidence type="ECO:0000259" key="5">
    <source>
        <dbReference type="PROSITE" id="PS50109"/>
    </source>
</evidence>
<evidence type="ECO:0000313" key="6">
    <source>
        <dbReference type="EMBL" id="NKM48827.1"/>
    </source>
</evidence>
<keyword evidence="6" id="KW-0418">Kinase</keyword>
<keyword evidence="4" id="KW-1133">Transmembrane helix</keyword>
<dbReference type="Pfam" id="PF00512">
    <property type="entry name" value="HisKA"/>
    <property type="match status" value="1"/>
</dbReference>
<dbReference type="SMART" id="SM00387">
    <property type="entry name" value="HATPase_c"/>
    <property type="match status" value="1"/>
</dbReference>
<dbReference type="Gene3D" id="1.10.287.130">
    <property type="match status" value="1"/>
</dbReference>
<dbReference type="Gene3D" id="3.30.565.10">
    <property type="entry name" value="Histidine kinase-like ATPase, C-terminal domain"/>
    <property type="match status" value="1"/>
</dbReference>
<keyword evidence="6" id="KW-0808">Transferase</keyword>
<dbReference type="PANTHER" id="PTHR43065:SF42">
    <property type="entry name" value="TWO-COMPONENT SENSOR PPRA"/>
    <property type="match status" value="1"/>
</dbReference>
<dbReference type="InterPro" id="IPR005467">
    <property type="entry name" value="His_kinase_dom"/>
</dbReference>
<dbReference type="InterPro" id="IPR045812">
    <property type="entry name" value="DAHL"/>
</dbReference>
<organism evidence="6 7">
    <name type="scientific">Rhizobium leguminosarum bv. viciae</name>
    <dbReference type="NCBI Taxonomy" id="387"/>
    <lineage>
        <taxon>Bacteria</taxon>
        <taxon>Pseudomonadati</taxon>
        <taxon>Pseudomonadota</taxon>
        <taxon>Alphaproteobacteria</taxon>
        <taxon>Hyphomicrobiales</taxon>
        <taxon>Rhizobiaceae</taxon>
        <taxon>Rhizobium/Agrobacterium group</taxon>
        <taxon>Rhizobium</taxon>
    </lineage>
</organism>
<dbReference type="GO" id="GO:0000155">
    <property type="term" value="F:phosphorelay sensor kinase activity"/>
    <property type="evidence" value="ECO:0007669"/>
    <property type="project" value="InterPro"/>
</dbReference>